<evidence type="ECO:0000313" key="3">
    <source>
        <dbReference type="Proteomes" id="UP000288805"/>
    </source>
</evidence>
<feature type="region of interest" description="Disordered" evidence="1">
    <location>
        <begin position="379"/>
        <end position="398"/>
    </location>
</feature>
<reference evidence="2 3" key="1">
    <citation type="journal article" date="2018" name="PLoS Genet.">
        <title>Population sequencing reveals clonal diversity and ancestral inbreeding in the grapevine cultivar Chardonnay.</title>
        <authorList>
            <person name="Roach M.J."/>
            <person name="Johnson D.L."/>
            <person name="Bohlmann J."/>
            <person name="van Vuuren H.J."/>
            <person name="Jones S.J."/>
            <person name="Pretorius I.S."/>
            <person name="Schmidt S.A."/>
            <person name="Borneman A.R."/>
        </authorList>
    </citation>
    <scope>NUCLEOTIDE SEQUENCE [LARGE SCALE GENOMIC DNA]</scope>
    <source>
        <strain evidence="3">cv. Chardonnay</strain>
        <tissue evidence="2">Leaf</tissue>
    </source>
</reference>
<sequence>MNVSLESKSLPSVGNSRKSYLQVTSQRLARGKLVHFHGRRSLALPSVGPACGVRLPTCHNYREALGGIPQHYAKWLRNHFAAKGFLFTSPPCIPDLLMAKDFKALVLHVFELSIALPWIPNNSPQSHIALVLRIPTSFNLLLGQPWIHRAGAIPSSLHQKVKFIHDGQAIMTLEIEEFCRDFVAIRQQRPSEFIATIDHDTIFGLGFIPTEVDYHYMAWLRKEMIRPCLEEIDSVVHTNRKTELQHIFHQLQLSDGAPNTSFPMVITPISLDRVSLLSLCFPEEIIDDGVIVDPIEMIDGVVPHNKYRDEIDMMTTILVPKLLEDDSSLFRDTVSPVEGESDLVDPPLSFDVLSRFVFRSDDVSIASFMDLNDEIAQPDSDKDYFGHNSDPIDERVSPATGDVETIDFDTEDQPRELEIGSPLSTDERYRLIHLLRSYLDVFAWSYEDMHGLDPSIVQHHLPILPHARPLKQKLRRLHPQWLANVVPVPKKDSKVRVCVDFRDLNKASPKDDFPLSHIDLLVDNTAGHSMLSFMDGFLGYNKILMALEVMEKTTFITEADHLESLERFFERIQKFILRLNPKKYTFGMTSGKLLGHMVSERGIKVDPDKIKVIRDMPASKTEKEIRGF</sequence>
<dbReference type="CDD" id="cd01647">
    <property type="entry name" value="RT_LTR"/>
    <property type="match status" value="1"/>
</dbReference>
<gene>
    <name evidence="2" type="ORF">CK203_065011</name>
</gene>
<dbReference type="PANTHER" id="PTHR24559">
    <property type="entry name" value="TRANSPOSON TY3-I GAG-POL POLYPROTEIN"/>
    <property type="match status" value="1"/>
</dbReference>
<dbReference type="AlphaFoldDB" id="A0A438G6E4"/>
<dbReference type="Proteomes" id="UP000288805">
    <property type="component" value="Unassembled WGS sequence"/>
</dbReference>
<evidence type="ECO:0008006" key="4">
    <source>
        <dbReference type="Google" id="ProtNLM"/>
    </source>
</evidence>
<feature type="compositionally biased region" description="Basic and acidic residues" evidence="1">
    <location>
        <begin position="379"/>
        <end position="396"/>
    </location>
</feature>
<dbReference type="InterPro" id="IPR053134">
    <property type="entry name" value="RNA-dir_DNA_polymerase"/>
</dbReference>
<proteinExistence type="predicted"/>
<accession>A0A438G6E4</accession>
<organism evidence="2 3">
    <name type="scientific">Vitis vinifera</name>
    <name type="common">Grape</name>
    <dbReference type="NCBI Taxonomy" id="29760"/>
    <lineage>
        <taxon>Eukaryota</taxon>
        <taxon>Viridiplantae</taxon>
        <taxon>Streptophyta</taxon>
        <taxon>Embryophyta</taxon>
        <taxon>Tracheophyta</taxon>
        <taxon>Spermatophyta</taxon>
        <taxon>Magnoliopsida</taxon>
        <taxon>eudicotyledons</taxon>
        <taxon>Gunneridae</taxon>
        <taxon>Pentapetalae</taxon>
        <taxon>rosids</taxon>
        <taxon>Vitales</taxon>
        <taxon>Vitaceae</taxon>
        <taxon>Viteae</taxon>
        <taxon>Vitis</taxon>
    </lineage>
</organism>
<dbReference type="PANTHER" id="PTHR24559:SF457">
    <property type="entry name" value="RNA-DIRECTED DNA POLYMERASE HOMOLOG"/>
    <property type="match status" value="1"/>
</dbReference>
<dbReference type="SUPFAM" id="SSF56672">
    <property type="entry name" value="DNA/RNA polymerases"/>
    <property type="match status" value="1"/>
</dbReference>
<evidence type="ECO:0000256" key="1">
    <source>
        <dbReference type="SAM" id="MobiDB-lite"/>
    </source>
</evidence>
<evidence type="ECO:0000313" key="2">
    <source>
        <dbReference type="EMBL" id="RVW67758.1"/>
    </source>
</evidence>
<name>A0A438G6E4_VITVI</name>
<dbReference type="EMBL" id="QGNW01000567">
    <property type="protein sequence ID" value="RVW67758.1"/>
    <property type="molecule type" value="Genomic_DNA"/>
</dbReference>
<dbReference type="InterPro" id="IPR043502">
    <property type="entry name" value="DNA/RNA_pol_sf"/>
</dbReference>
<dbReference type="Gene3D" id="3.30.70.270">
    <property type="match status" value="1"/>
</dbReference>
<protein>
    <recommendedName>
        <fullName evidence="4">Transposon Ty3-I Gag-Pol polyprotein</fullName>
    </recommendedName>
</protein>
<comment type="caution">
    <text evidence="2">The sequence shown here is derived from an EMBL/GenBank/DDBJ whole genome shotgun (WGS) entry which is preliminary data.</text>
</comment>
<dbReference type="InterPro" id="IPR043128">
    <property type="entry name" value="Rev_trsase/Diguanyl_cyclase"/>
</dbReference>